<name>A0A7K3TJW6_9BIFI</name>
<dbReference type="AlphaFoldDB" id="A0A7K3TJW6"/>
<feature type="transmembrane region" description="Helical" evidence="1">
    <location>
        <begin position="160"/>
        <end position="182"/>
    </location>
</feature>
<evidence type="ECO:0000313" key="2">
    <source>
        <dbReference type="EMBL" id="NEG78954.1"/>
    </source>
</evidence>
<keyword evidence="1" id="KW-0812">Transmembrane</keyword>
<keyword evidence="3" id="KW-1185">Reference proteome</keyword>
<keyword evidence="1" id="KW-1133">Transmembrane helix</keyword>
<feature type="transmembrane region" description="Helical" evidence="1">
    <location>
        <begin position="343"/>
        <end position="361"/>
    </location>
</feature>
<proteinExistence type="predicted"/>
<sequence>MAIDARTRIQRCDWRPGRHRAAAALAALGAVLGCFALTASYTDETAFIDIDHVKAGIFPYLGANGPTAGMLLCLTVLTLEYCGFVVFGRWRNGNAAGGDEEREDGGHGRAARGWSVTMGLVLALTLTIPPHSVTHEATSQLASAGAPPAVASEYQTVWYWLYYGLRYAGFALLLTAVAALALRGALRMAGRVAAGPAAATATTASGDEAGHEGHGIWRQRCRRLFGELSAAHALTIGAIIFVCWLPWTILVWPANIAADTVAQLVWMRTGQAWDPSTHDYLPDYALSDQHPWLDSLIYGAFDQLGLWMGSEAWGLWLLAFLQTVLCALALGLVLNYLGGVMRLGWRFCAGATAFMALVPIYGRLMMSVVKDSTVMPFFLVLMVLVMEYIRRVRAGVRLGPWLVIGLIVLSVLCAQMRKISTEILLGTFIILAVVLAKRRLTSLAVAVAPVVIGMIISAVAMPALHVAPGGKQEMIAIPLQQTSAFMVAHPDRFSASDHATFDRVIACSTADLDNYLTWNPWDGKEIGGADAIKDRCFNRDATSGDILSFLGLWARLSAGDPITALAATPWLRDPFVMGPVYDEGWYVRWGWEEMGSNMIMPEYKSTWTAADVSEPQKIGAPLYELFEGLPGVSLLMRENLYTVWVPLFAMACCFVIGGRRWRNLVYLTPWLLTIGSLLVLPGHQTRYTWTLTFGVAMIIAVPWIREEAAGAGAGSGSDSGSDTPQD</sequence>
<evidence type="ECO:0000256" key="1">
    <source>
        <dbReference type="SAM" id="Phobius"/>
    </source>
</evidence>
<dbReference type="Proteomes" id="UP000469763">
    <property type="component" value="Unassembled WGS sequence"/>
</dbReference>
<feature type="transmembrane region" description="Helical" evidence="1">
    <location>
        <begin position="664"/>
        <end position="681"/>
    </location>
</feature>
<feature type="transmembrane region" description="Helical" evidence="1">
    <location>
        <begin position="396"/>
        <end position="413"/>
    </location>
</feature>
<dbReference type="RefSeq" id="WP_152350771.1">
    <property type="nucleotide sequence ID" value="NZ_WBSN01000014.1"/>
</dbReference>
<dbReference type="PROSITE" id="PS51257">
    <property type="entry name" value="PROKAR_LIPOPROTEIN"/>
    <property type="match status" value="1"/>
</dbReference>
<feature type="transmembrane region" description="Helical" evidence="1">
    <location>
        <begin position="313"/>
        <end position="336"/>
    </location>
</feature>
<reference evidence="2 3" key="1">
    <citation type="submission" date="2019-10" db="EMBL/GenBank/DDBJ databases">
        <title>Bifidobacterium from non-human primates.</title>
        <authorList>
            <person name="Modesto M."/>
        </authorList>
    </citation>
    <scope>NUCLEOTIDE SEQUENCE [LARGE SCALE GENOMIC DNA]</scope>
    <source>
        <strain evidence="2 3">TREC</strain>
    </source>
</reference>
<dbReference type="EMBL" id="WHZY01000013">
    <property type="protein sequence ID" value="NEG78954.1"/>
    <property type="molecule type" value="Genomic_DNA"/>
</dbReference>
<dbReference type="InterPro" id="IPR046062">
    <property type="entry name" value="DUF6020"/>
</dbReference>
<feature type="transmembrane region" description="Helical" evidence="1">
    <location>
        <begin position="228"/>
        <end position="247"/>
    </location>
</feature>
<feature type="transmembrane region" description="Helical" evidence="1">
    <location>
        <begin position="687"/>
        <end position="704"/>
    </location>
</feature>
<comment type="caution">
    <text evidence="2">The sequence shown here is derived from an EMBL/GenBank/DDBJ whole genome shotgun (WGS) entry which is preliminary data.</text>
</comment>
<feature type="transmembrane region" description="Helical" evidence="1">
    <location>
        <begin position="373"/>
        <end position="389"/>
    </location>
</feature>
<feature type="transmembrane region" description="Helical" evidence="1">
    <location>
        <begin position="640"/>
        <end position="657"/>
    </location>
</feature>
<feature type="transmembrane region" description="Helical" evidence="1">
    <location>
        <begin position="111"/>
        <end position="128"/>
    </location>
</feature>
<accession>A0A7K3TJW6</accession>
<dbReference type="Pfam" id="PF19484">
    <property type="entry name" value="DUF6020"/>
    <property type="match status" value="1"/>
</dbReference>
<organism evidence="2 3">
    <name type="scientific">Bifidobacterium avesanii</name>
    <dbReference type="NCBI Taxonomy" id="1798157"/>
    <lineage>
        <taxon>Bacteria</taxon>
        <taxon>Bacillati</taxon>
        <taxon>Actinomycetota</taxon>
        <taxon>Actinomycetes</taxon>
        <taxon>Bifidobacteriales</taxon>
        <taxon>Bifidobacteriaceae</taxon>
        <taxon>Bifidobacterium</taxon>
    </lineage>
</organism>
<feature type="transmembrane region" description="Helical" evidence="1">
    <location>
        <begin position="443"/>
        <end position="464"/>
    </location>
</feature>
<dbReference type="OrthoDB" id="3223943at2"/>
<protein>
    <submittedName>
        <fullName evidence="2">Uncharacterized protein</fullName>
    </submittedName>
</protein>
<feature type="transmembrane region" description="Helical" evidence="1">
    <location>
        <begin position="21"/>
        <end position="41"/>
    </location>
</feature>
<gene>
    <name evidence="2" type="ORF">GFD22_08240</name>
</gene>
<keyword evidence="1" id="KW-0472">Membrane</keyword>
<feature type="transmembrane region" description="Helical" evidence="1">
    <location>
        <begin position="68"/>
        <end position="90"/>
    </location>
</feature>
<evidence type="ECO:0000313" key="3">
    <source>
        <dbReference type="Proteomes" id="UP000469763"/>
    </source>
</evidence>
<feature type="transmembrane region" description="Helical" evidence="1">
    <location>
        <begin position="419"/>
        <end position="436"/>
    </location>
</feature>